<protein>
    <submittedName>
        <fullName evidence="1">Phosphotransferase</fullName>
    </submittedName>
</protein>
<keyword evidence="2" id="KW-1185">Reference proteome</keyword>
<proteinExistence type="predicted"/>
<reference evidence="1 2" key="1">
    <citation type="submission" date="2019-07" db="EMBL/GenBank/DDBJ databases">
        <title>Microlunatus dokdonensis sp. nov. isolated from the rhizospheric soil of the wild plant Elymus tsukushiensis.</title>
        <authorList>
            <person name="Ghim S.-Y."/>
            <person name="Hwang Y.-J."/>
            <person name="Son J.-S."/>
            <person name="Shin J.-H."/>
        </authorList>
    </citation>
    <scope>NUCLEOTIDE SEQUENCE [LARGE SCALE GENOMIC DNA]</scope>
    <source>
        <strain evidence="1 2">KUDC0627</strain>
    </source>
</reference>
<dbReference type="KEGG" id="mik:FOE78_13995"/>
<dbReference type="EMBL" id="CP041692">
    <property type="protein sequence ID" value="QDP96878.1"/>
    <property type="molecule type" value="Genomic_DNA"/>
</dbReference>
<evidence type="ECO:0000313" key="1">
    <source>
        <dbReference type="EMBL" id="QDP96878.1"/>
    </source>
</evidence>
<dbReference type="Proteomes" id="UP000319263">
    <property type="component" value="Chromosome"/>
</dbReference>
<name>A0A516Q0E1_9ACTN</name>
<keyword evidence="1" id="KW-0808">Transferase</keyword>
<dbReference type="InterPro" id="IPR011009">
    <property type="entry name" value="Kinase-like_dom_sf"/>
</dbReference>
<gene>
    <name evidence="1" type="ORF">FOE78_13995</name>
</gene>
<organism evidence="1 2">
    <name type="scientific">Microlunatus elymi</name>
    <dbReference type="NCBI Taxonomy" id="2596828"/>
    <lineage>
        <taxon>Bacteria</taxon>
        <taxon>Bacillati</taxon>
        <taxon>Actinomycetota</taxon>
        <taxon>Actinomycetes</taxon>
        <taxon>Propionibacteriales</taxon>
        <taxon>Propionibacteriaceae</taxon>
        <taxon>Microlunatus</taxon>
    </lineage>
</organism>
<evidence type="ECO:0000313" key="2">
    <source>
        <dbReference type="Proteomes" id="UP000319263"/>
    </source>
</evidence>
<accession>A0A516Q0E1</accession>
<dbReference type="OrthoDB" id="236897at2"/>
<dbReference type="Gene3D" id="3.90.1200.10">
    <property type="match status" value="1"/>
</dbReference>
<dbReference type="SUPFAM" id="SSF56112">
    <property type="entry name" value="Protein kinase-like (PK-like)"/>
    <property type="match status" value="1"/>
</dbReference>
<dbReference type="AlphaFoldDB" id="A0A516Q0E1"/>
<dbReference type="RefSeq" id="WP_143986840.1">
    <property type="nucleotide sequence ID" value="NZ_CP041692.1"/>
</dbReference>
<dbReference type="GO" id="GO:0016740">
    <property type="term" value="F:transferase activity"/>
    <property type="evidence" value="ECO:0007669"/>
    <property type="project" value="UniProtKB-KW"/>
</dbReference>
<sequence>MSDVAAAVMTEAFDLGDAVGPAKLIRRRGQVDAWRVPTASGEVLIKRFWADDELPWQDQLEPAMRLEQRAVDAGIDTPAPIDPVRPVFGSVARIDGHGLFRAFPYLEHRALADDDDVADWIGTTLALTHGLQPLDDRPDPNWWYCQFPPVAEEQWLDWLDQGEAMTAPWAPALRTHLDLVLEQARQVVVTFEATPPYALSHRDVEPWNVLMAGDRPTLIDWDTSGPESIPLEAAYVFIAFARRGRAAPDPQLVRRSQAAYAAAGGEPLEAQQGLLDRMIGTRLARIAEALTRWGETPDDGQKIRDRIEQFPAVVGNARVWERLLE</sequence>